<dbReference type="Proteomes" id="UP000290037">
    <property type="component" value="Unassembled WGS sequence"/>
</dbReference>
<reference evidence="4" key="1">
    <citation type="submission" date="2016-11" db="EMBL/GenBank/DDBJ databases">
        <authorList>
            <person name="Varghese N."/>
            <person name="Submissions S."/>
        </authorList>
    </citation>
    <scope>NUCLEOTIDE SEQUENCE [LARGE SCALE GENOMIC DNA]</scope>
    <source>
        <strain evidence="4">DSM 19859</strain>
    </source>
</reference>
<sequence>MKTILNSIKPAVVLLLIAFASCEGRREFDAIVESGVNLDNYDIILLESGNTLDVTATFEPNVVPQRDYIWEVEDPSVADLQVNEDKSVTLTATGSGETVLRVTAADDSSLTDTAPLKVIAGPPVDITDQSTISVNREYSGGAEGREGSTKLIDGDLTTKYLSGFVTPFWINLEFEEPIVAGYYSFTSGNDAPDRDPQDWEIQGSQDGETWITLDSREDYRFSDRTQTREFYFDNNTAYKFYRLDISSNGGGSLFQMTEWRLFLLPF</sequence>
<keyword evidence="5" id="KW-1185">Reference proteome</keyword>
<evidence type="ECO:0000259" key="1">
    <source>
        <dbReference type="Pfam" id="PF00754"/>
    </source>
</evidence>
<name>A0A1M5U5R4_9FLAO</name>
<organism evidence="3 4">
    <name type="scientific">Leeuwenhoekiella palythoae</name>
    <dbReference type="NCBI Taxonomy" id="573501"/>
    <lineage>
        <taxon>Bacteria</taxon>
        <taxon>Pseudomonadati</taxon>
        <taxon>Bacteroidota</taxon>
        <taxon>Flavobacteriia</taxon>
        <taxon>Flavobacteriales</taxon>
        <taxon>Flavobacteriaceae</taxon>
        <taxon>Leeuwenhoekiella</taxon>
    </lineage>
</organism>
<reference evidence="3" key="2">
    <citation type="submission" date="2016-11" db="EMBL/GenBank/DDBJ databases">
        <authorList>
            <person name="Jaros S."/>
            <person name="Januszkiewicz K."/>
            <person name="Wedrychowicz H."/>
        </authorList>
    </citation>
    <scope>NUCLEOTIDE SEQUENCE [LARGE SCALE GENOMIC DNA]</scope>
    <source>
        <strain evidence="3">DSM 19859</strain>
    </source>
</reference>
<dbReference type="OrthoDB" id="5134860at2"/>
<dbReference type="InterPro" id="IPR000421">
    <property type="entry name" value="FA58C"/>
</dbReference>
<evidence type="ECO:0000313" key="5">
    <source>
        <dbReference type="Proteomes" id="UP000290037"/>
    </source>
</evidence>
<dbReference type="EMBL" id="QOVN01000007">
    <property type="protein sequence ID" value="RXG27493.1"/>
    <property type="molecule type" value="Genomic_DNA"/>
</dbReference>
<accession>A0A1M5U5R4</accession>
<dbReference type="PROSITE" id="PS51257">
    <property type="entry name" value="PROKAR_LIPOPROTEIN"/>
    <property type="match status" value="1"/>
</dbReference>
<dbReference type="InterPro" id="IPR008979">
    <property type="entry name" value="Galactose-bd-like_sf"/>
</dbReference>
<dbReference type="AlphaFoldDB" id="A0A1M5U5R4"/>
<reference evidence="2 5" key="3">
    <citation type="submission" date="2018-07" db="EMBL/GenBank/DDBJ databases">
        <title>Leeuwenhoekiella genomics.</title>
        <authorList>
            <person name="Tahon G."/>
            <person name="Willems A."/>
        </authorList>
    </citation>
    <scope>NUCLEOTIDE SEQUENCE [LARGE SCALE GENOMIC DNA]</scope>
    <source>
        <strain evidence="2 5">LMG 24856</strain>
    </source>
</reference>
<gene>
    <name evidence="2" type="ORF">DSM01_3012</name>
    <name evidence="3" type="ORF">SAMN04487999_0562</name>
</gene>
<dbReference type="Gene3D" id="2.60.120.260">
    <property type="entry name" value="Galactose-binding domain-like"/>
    <property type="match status" value="1"/>
</dbReference>
<dbReference type="Gene3D" id="2.60.40.1080">
    <property type="match status" value="1"/>
</dbReference>
<dbReference type="Pfam" id="PF00754">
    <property type="entry name" value="F5_F8_type_C"/>
    <property type="match status" value="1"/>
</dbReference>
<feature type="domain" description="F5/8 type C" evidence="1">
    <location>
        <begin position="143"/>
        <end position="252"/>
    </location>
</feature>
<evidence type="ECO:0000313" key="2">
    <source>
        <dbReference type="EMBL" id="RXG27493.1"/>
    </source>
</evidence>
<dbReference type="SUPFAM" id="SSF49785">
    <property type="entry name" value="Galactose-binding domain-like"/>
    <property type="match status" value="1"/>
</dbReference>
<dbReference type="EMBL" id="FQXT01000001">
    <property type="protein sequence ID" value="SHH58289.1"/>
    <property type="molecule type" value="Genomic_DNA"/>
</dbReference>
<evidence type="ECO:0000313" key="4">
    <source>
        <dbReference type="Proteomes" id="UP000184240"/>
    </source>
</evidence>
<proteinExistence type="predicted"/>
<dbReference type="RefSeq" id="WP_072980107.1">
    <property type="nucleotide sequence ID" value="NZ_FQXT01000001.1"/>
</dbReference>
<dbReference type="STRING" id="573501.SAMN04487999_0562"/>
<evidence type="ECO:0000313" key="3">
    <source>
        <dbReference type="EMBL" id="SHH58289.1"/>
    </source>
</evidence>
<dbReference type="Proteomes" id="UP000184240">
    <property type="component" value="Unassembled WGS sequence"/>
</dbReference>
<protein>
    <submittedName>
        <fullName evidence="3">F5/8 type C domain-containing protein</fullName>
    </submittedName>
</protein>